<dbReference type="FunCoup" id="A0A2K1YGE3">
    <property type="interactions" value="123"/>
</dbReference>
<dbReference type="PANTHER" id="PTHR32285:SF42">
    <property type="entry name" value="PROTEIN TRICHOME BIREFRINGENCE-LIKE 37"/>
    <property type="match status" value="1"/>
</dbReference>
<keyword evidence="3" id="KW-0812">Transmembrane</keyword>
<dbReference type="Pfam" id="PF14416">
    <property type="entry name" value="PMR5N"/>
    <property type="match status" value="1"/>
</dbReference>
<dbReference type="InterPro" id="IPR029962">
    <property type="entry name" value="TBL"/>
</dbReference>
<evidence type="ECO:0000259" key="7">
    <source>
        <dbReference type="Pfam" id="PF13839"/>
    </source>
</evidence>
<name>A0A2K1YGE3_POPTR</name>
<dbReference type="EMBL" id="CM009300">
    <property type="protein sequence ID" value="PNT12098.1"/>
    <property type="molecule type" value="Genomic_DNA"/>
</dbReference>
<accession>A0A2K1YGE3</accession>
<dbReference type="InterPro" id="IPR026057">
    <property type="entry name" value="TBL_C"/>
</dbReference>
<proteinExistence type="inferred from homology"/>
<evidence type="ECO:0000256" key="4">
    <source>
        <dbReference type="ARBA" id="ARBA00022968"/>
    </source>
</evidence>
<reference evidence="9 10" key="1">
    <citation type="journal article" date="2006" name="Science">
        <title>The genome of black cottonwood, Populus trichocarpa (Torr. &amp; Gray).</title>
        <authorList>
            <person name="Tuskan G.A."/>
            <person name="Difazio S."/>
            <person name="Jansson S."/>
            <person name="Bohlmann J."/>
            <person name="Grigoriev I."/>
            <person name="Hellsten U."/>
            <person name="Putnam N."/>
            <person name="Ralph S."/>
            <person name="Rombauts S."/>
            <person name="Salamov A."/>
            <person name="Schein J."/>
            <person name="Sterck L."/>
            <person name="Aerts A."/>
            <person name="Bhalerao R.R."/>
            <person name="Bhalerao R.P."/>
            <person name="Blaudez D."/>
            <person name="Boerjan W."/>
            <person name="Brun A."/>
            <person name="Brunner A."/>
            <person name="Busov V."/>
            <person name="Campbell M."/>
            <person name="Carlson J."/>
            <person name="Chalot M."/>
            <person name="Chapman J."/>
            <person name="Chen G.L."/>
            <person name="Cooper D."/>
            <person name="Coutinho P.M."/>
            <person name="Couturier J."/>
            <person name="Covert S."/>
            <person name="Cronk Q."/>
            <person name="Cunningham R."/>
            <person name="Davis J."/>
            <person name="Degroeve S."/>
            <person name="Dejardin A."/>
            <person name="Depamphilis C."/>
            <person name="Detter J."/>
            <person name="Dirks B."/>
            <person name="Dubchak I."/>
            <person name="Duplessis S."/>
            <person name="Ehlting J."/>
            <person name="Ellis B."/>
            <person name="Gendler K."/>
            <person name="Goodstein D."/>
            <person name="Gribskov M."/>
            <person name="Grimwood J."/>
            <person name="Groover A."/>
            <person name="Gunter L."/>
            <person name="Hamberger B."/>
            <person name="Heinze B."/>
            <person name="Helariutta Y."/>
            <person name="Henrissat B."/>
            <person name="Holligan D."/>
            <person name="Holt R."/>
            <person name="Huang W."/>
            <person name="Islam-Faridi N."/>
            <person name="Jones S."/>
            <person name="Jones-Rhoades M."/>
            <person name="Jorgensen R."/>
            <person name="Joshi C."/>
            <person name="Kangasjarvi J."/>
            <person name="Karlsson J."/>
            <person name="Kelleher C."/>
            <person name="Kirkpatrick R."/>
            <person name="Kirst M."/>
            <person name="Kohler A."/>
            <person name="Kalluri U."/>
            <person name="Larimer F."/>
            <person name="Leebens-Mack J."/>
            <person name="Leple J.C."/>
            <person name="Locascio P."/>
            <person name="Lou Y."/>
            <person name="Lucas S."/>
            <person name="Martin F."/>
            <person name="Montanini B."/>
            <person name="Napoli C."/>
            <person name="Nelson D.R."/>
            <person name="Nelson C."/>
            <person name="Nieminen K."/>
            <person name="Nilsson O."/>
            <person name="Pereda V."/>
            <person name="Peter G."/>
            <person name="Philippe R."/>
            <person name="Pilate G."/>
            <person name="Poliakov A."/>
            <person name="Razumovskaya J."/>
            <person name="Richardson P."/>
            <person name="Rinaldi C."/>
            <person name="Ritland K."/>
            <person name="Rouze P."/>
            <person name="Ryaboy D."/>
            <person name="Schmutz J."/>
            <person name="Schrader J."/>
            <person name="Segerman B."/>
            <person name="Shin H."/>
            <person name="Siddiqui A."/>
            <person name="Sterky F."/>
            <person name="Terry A."/>
            <person name="Tsai C.J."/>
            <person name="Uberbacher E."/>
            <person name="Unneberg P."/>
            <person name="Vahala J."/>
            <person name="Wall K."/>
            <person name="Wessler S."/>
            <person name="Yang G."/>
            <person name="Yin T."/>
            <person name="Douglas C."/>
            <person name="Marra M."/>
            <person name="Sandberg G."/>
            <person name="Van de Peer Y."/>
            <person name="Rokhsar D."/>
        </authorList>
    </citation>
    <scope>NUCLEOTIDE SEQUENCE [LARGE SCALE GENOMIC DNA]</scope>
    <source>
        <strain evidence="10">cv. Nisqually</strain>
    </source>
</reference>
<keyword evidence="10" id="KW-1185">Reference proteome</keyword>
<evidence type="ECO:0000256" key="5">
    <source>
        <dbReference type="ARBA" id="ARBA00022989"/>
    </source>
</evidence>
<evidence type="ECO:0000259" key="8">
    <source>
        <dbReference type="Pfam" id="PF14416"/>
    </source>
</evidence>
<dbReference type="InterPro" id="IPR025846">
    <property type="entry name" value="TBL_N"/>
</dbReference>
<evidence type="ECO:0000256" key="2">
    <source>
        <dbReference type="ARBA" id="ARBA00007727"/>
    </source>
</evidence>
<keyword evidence="6" id="KW-0472">Membrane</keyword>
<dbReference type="ExpressionAtlas" id="A0A2K1YGE3">
    <property type="expression patterns" value="differential"/>
</dbReference>
<gene>
    <name evidence="9" type="ORF">POPTR_011G064700</name>
</gene>
<feature type="domain" description="Trichome birefringence-like N-terminal" evidence="8">
    <location>
        <begin position="113"/>
        <end position="165"/>
    </location>
</feature>
<organism evidence="9 10">
    <name type="scientific">Populus trichocarpa</name>
    <name type="common">Western balsam poplar</name>
    <name type="synonym">Populus balsamifera subsp. trichocarpa</name>
    <dbReference type="NCBI Taxonomy" id="3694"/>
    <lineage>
        <taxon>Eukaryota</taxon>
        <taxon>Viridiplantae</taxon>
        <taxon>Streptophyta</taxon>
        <taxon>Embryophyta</taxon>
        <taxon>Tracheophyta</taxon>
        <taxon>Spermatophyta</taxon>
        <taxon>Magnoliopsida</taxon>
        <taxon>eudicotyledons</taxon>
        <taxon>Gunneridae</taxon>
        <taxon>Pentapetalae</taxon>
        <taxon>rosids</taxon>
        <taxon>fabids</taxon>
        <taxon>Malpighiales</taxon>
        <taxon>Salicaceae</taxon>
        <taxon>Saliceae</taxon>
        <taxon>Populus</taxon>
    </lineage>
</organism>
<dbReference type="InParanoid" id="A0A2K1YGE3"/>
<dbReference type="Proteomes" id="UP000006729">
    <property type="component" value="Chromosome 11"/>
</dbReference>
<sequence>MYASKISPLIPLYIKKKKKESVPRFYSCHVNPPSPTSSLPPSLSHSYKLKSQAISVYPKSQNIFWYSKSIMGFKCQVLVCTFCLVMLLFLQETRAGIHSSNASRLNGRKKVSGCNLFRGRWVVDTSYPLYDSSGCPFIDDEFNCQKYGRRDNQYLKYSWQPDSCKIPRFNGADFLRRWRGKKIMFVGDSLSLNMWESLSCMIHAAVPKAKTTFSRRDSLSSVTFDGYGVTLYMYRTPYLVDIVRENVGKVLNLNSIEAGNAWKGMDILIFNSWHWWVHTGRSQGWDYIRDGSALYKNMDRLTAFSKGLTTWGRWVDQNIDPSKTKVFFQGISPTHYQGKDWNQPKKSCSGEAVPLSGSTYPAGSPPAAAVVNKVLSSMKKPVYLLDITTLSQLRKDAHPSTYSDGSGTDCSHWCLPGLPDTWNQLLYAALIM</sequence>
<dbReference type="GO" id="GO:0005794">
    <property type="term" value="C:Golgi apparatus"/>
    <property type="evidence" value="ECO:0000318"/>
    <property type="project" value="GO_Central"/>
</dbReference>
<dbReference type="Pfam" id="PF13839">
    <property type="entry name" value="PC-Esterase"/>
    <property type="match status" value="1"/>
</dbReference>
<keyword evidence="5" id="KW-1133">Transmembrane helix</keyword>
<dbReference type="GO" id="GO:0016020">
    <property type="term" value="C:membrane"/>
    <property type="evidence" value="ECO:0007669"/>
    <property type="project" value="UniProtKB-SubCell"/>
</dbReference>
<comment type="similarity">
    <text evidence="2">Belongs to the PC-esterase family. TBL subfamily.</text>
</comment>
<protein>
    <submittedName>
        <fullName evidence="9">Uncharacterized protein</fullName>
    </submittedName>
</protein>
<evidence type="ECO:0000256" key="3">
    <source>
        <dbReference type="ARBA" id="ARBA00022692"/>
    </source>
</evidence>
<evidence type="ECO:0000313" key="10">
    <source>
        <dbReference type="Proteomes" id="UP000006729"/>
    </source>
</evidence>
<comment type="subcellular location">
    <subcellularLocation>
        <location evidence="1">Membrane</location>
        <topology evidence="1">Single-pass membrane protein</topology>
    </subcellularLocation>
</comment>
<feature type="domain" description="Trichome birefringence-like C-terminal" evidence="7">
    <location>
        <begin position="166"/>
        <end position="428"/>
    </location>
</feature>
<dbReference type="PANTHER" id="PTHR32285">
    <property type="entry name" value="PROTEIN TRICHOME BIREFRINGENCE-LIKE 9-RELATED"/>
    <property type="match status" value="1"/>
</dbReference>
<dbReference type="AlphaFoldDB" id="A0A2K1YGE3"/>
<keyword evidence="4" id="KW-0735">Signal-anchor</keyword>
<dbReference type="GO" id="GO:0016413">
    <property type="term" value="F:O-acetyltransferase activity"/>
    <property type="evidence" value="ECO:0000318"/>
    <property type="project" value="GO_Central"/>
</dbReference>
<evidence type="ECO:0000313" key="9">
    <source>
        <dbReference type="EMBL" id="PNT12098.1"/>
    </source>
</evidence>
<evidence type="ECO:0000256" key="1">
    <source>
        <dbReference type="ARBA" id="ARBA00004167"/>
    </source>
</evidence>
<evidence type="ECO:0000256" key="6">
    <source>
        <dbReference type="ARBA" id="ARBA00023136"/>
    </source>
</evidence>